<feature type="transmembrane region" description="Helical" evidence="8">
    <location>
        <begin position="164"/>
        <end position="183"/>
    </location>
</feature>
<evidence type="ECO:0000256" key="7">
    <source>
        <dbReference type="ARBA" id="ARBA00023136"/>
    </source>
</evidence>
<protein>
    <recommendedName>
        <fullName evidence="8">Probable membrane transporter protein</fullName>
    </recommendedName>
</protein>
<comment type="similarity">
    <text evidence="2 8">Belongs to the 4-toluene sulfonate uptake permease (TSUP) (TC 2.A.102) family.</text>
</comment>
<keyword evidence="10" id="KW-1185">Reference proteome</keyword>
<name>A0A1E5E0X4_9VIBR</name>
<evidence type="ECO:0000256" key="1">
    <source>
        <dbReference type="ARBA" id="ARBA00004651"/>
    </source>
</evidence>
<keyword evidence="4 8" id="KW-1003">Cell membrane</keyword>
<feature type="transmembrane region" description="Helical" evidence="8">
    <location>
        <begin position="7"/>
        <end position="38"/>
    </location>
</feature>
<dbReference type="GO" id="GO:0005886">
    <property type="term" value="C:plasma membrane"/>
    <property type="evidence" value="ECO:0007669"/>
    <property type="project" value="UniProtKB-SubCell"/>
</dbReference>
<dbReference type="InterPro" id="IPR052017">
    <property type="entry name" value="TSUP"/>
</dbReference>
<comment type="caution">
    <text evidence="9">The sequence shown here is derived from an EMBL/GenBank/DDBJ whole genome shotgun (WGS) entry which is preliminary data.</text>
</comment>
<dbReference type="PANTHER" id="PTHR30269">
    <property type="entry name" value="TRANSMEMBRANE PROTEIN YFCA"/>
    <property type="match status" value="1"/>
</dbReference>
<dbReference type="Proteomes" id="UP000094070">
    <property type="component" value="Unassembled WGS sequence"/>
</dbReference>
<feature type="transmembrane region" description="Helical" evidence="8">
    <location>
        <begin position="83"/>
        <end position="116"/>
    </location>
</feature>
<evidence type="ECO:0000256" key="6">
    <source>
        <dbReference type="ARBA" id="ARBA00022989"/>
    </source>
</evidence>
<dbReference type="STRING" id="1188252.A1QC_10760"/>
<dbReference type="OrthoDB" id="5472127at2"/>
<evidence type="ECO:0000256" key="4">
    <source>
        <dbReference type="ARBA" id="ARBA00022475"/>
    </source>
</evidence>
<evidence type="ECO:0000256" key="2">
    <source>
        <dbReference type="ARBA" id="ARBA00009142"/>
    </source>
</evidence>
<dbReference type="EMBL" id="AJYK02000081">
    <property type="protein sequence ID" value="OEF24115.1"/>
    <property type="molecule type" value="Genomic_DNA"/>
</dbReference>
<organism evidence="9 10">
    <name type="scientific">Vibrio rumoiensis 1S-45</name>
    <dbReference type="NCBI Taxonomy" id="1188252"/>
    <lineage>
        <taxon>Bacteria</taxon>
        <taxon>Pseudomonadati</taxon>
        <taxon>Pseudomonadota</taxon>
        <taxon>Gammaproteobacteria</taxon>
        <taxon>Vibrionales</taxon>
        <taxon>Vibrionaceae</taxon>
        <taxon>Vibrio</taxon>
    </lineage>
</organism>
<dbReference type="RefSeq" id="WP_017025016.1">
    <property type="nucleotide sequence ID" value="NZ_AJYK02000081.1"/>
</dbReference>
<evidence type="ECO:0000256" key="3">
    <source>
        <dbReference type="ARBA" id="ARBA00022448"/>
    </source>
</evidence>
<proteinExistence type="inferred from homology"/>
<feature type="transmembrane region" description="Helical" evidence="8">
    <location>
        <begin position="128"/>
        <end position="152"/>
    </location>
</feature>
<keyword evidence="7 8" id="KW-0472">Membrane</keyword>
<comment type="subcellular location">
    <subcellularLocation>
        <location evidence="1 8">Cell membrane</location>
        <topology evidence="1 8">Multi-pass membrane protein</topology>
    </subcellularLocation>
</comment>
<gene>
    <name evidence="9" type="ORF">A1QC_10760</name>
</gene>
<evidence type="ECO:0000313" key="9">
    <source>
        <dbReference type="EMBL" id="OEF24115.1"/>
    </source>
</evidence>
<keyword evidence="6 8" id="KW-1133">Transmembrane helix</keyword>
<keyword evidence="5 8" id="KW-0812">Transmembrane</keyword>
<evidence type="ECO:0000256" key="8">
    <source>
        <dbReference type="RuleBase" id="RU363041"/>
    </source>
</evidence>
<evidence type="ECO:0000313" key="10">
    <source>
        <dbReference type="Proteomes" id="UP000094070"/>
    </source>
</evidence>
<dbReference type="Pfam" id="PF01925">
    <property type="entry name" value="TauE"/>
    <property type="match status" value="1"/>
</dbReference>
<feature type="transmembrane region" description="Helical" evidence="8">
    <location>
        <begin position="189"/>
        <end position="211"/>
    </location>
</feature>
<feature type="transmembrane region" description="Helical" evidence="8">
    <location>
        <begin position="218"/>
        <end position="239"/>
    </location>
</feature>
<dbReference type="eggNOG" id="COG0730">
    <property type="taxonomic scope" value="Bacteria"/>
</dbReference>
<dbReference type="InterPro" id="IPR002781">
    <property type="entry name" value="TM_pro_TauE-like"/>
</dbReference>
<evidence type="ECO:0000256" key="5">
    <source>
        <dbReference type="ARBA" id="ARBA00022692"/>
    </source>
</evidence>
<keyword evidence="3" id="KW-0813">Transport</keyword>
<dbReference type="AlphaFoldDB" id="A0A1E5E0X4"/>
<dbReference type="PANTHER" id="PTHR30269:SF37">
    <property type="entry name" value="MEMBRANE TRANSPORTER PROTEIN"/>
    <property type="match status" value="1"/>
</dbReference>
<feature type="transmembrane region" description="Helical" evidence="8">
    <location>
        <begin position="44"/>
        <end position="62"/>
    </location>
</feature>
<reference evidence="9 10" key="1">
    <citation type="journal article" date="2012" name="Science">
        <title>Ecological populations of bacteria act as socially cohesive units of antibiotic production and resistance.</title>
        <authorList>
            <person name="Cordero O.X."/>
            <person name="Wildschutte H."/>
            <person name="Kirkup B."/>
            <person name="Proehl S."/>
            <person name="Ngo L."/>
            <person name="Hussain F."/>
            <person name="Le Roux F."/>
            <person name="Mincer T."/>
            <person name="Polz M.F."/>
        </authorList>
    </citation>
    <scope>NUCLEOTIDE SEQUENCE [LARGE SCALE GENOMIC DNA]</scope>
    <source>
        <strain evidence="9 10">1S-45</strain>
    </source>
</reference>
<sequence length="240" mass="25879">MFELDSTVFIAMGIIFLGSFVQSAIGFGLAIVAAPLLFLVSPDYVPAPIVMMALFNSFFNAYKYRKNIAIGGLKMAIYGRIPGSIAGGVLLLYVSSSILSLWLGGMVLIAVLISLLPIRFEPTSGRMAAAGFFSGFMGTSSSIGGPPMALILQHQDAHSLRGNLAAFFVFSSTMSLIVLYFIGHLTWNHVLLTMPLLPMGWLGYVAAQVVVKYVSKEWIRIFTLVICLVSGITAIVRGLQ</sequence>
<accession>A0A1E5E0X4</accession>